<evidence type="ECO:0000313" key="2">
    <source>
        <dbReference type="WBParaSite" id="ALUE_0002286001-mRNA-1"/>
    </source>
</evidence>
<name>A0A0M3IVT2_ASCLU</name>
<protein>
    <submittedName>
        <fullName evidence="2">Transposase</fullName>
    </submittedName>
</protein>
<dbReference type="AlphaFoldDB" id="A0A0M3IVT2"/>
<dbReference type="Proteomes" id="UP000036681">
    <property type="component" value="Unplaced"/>
</dbReference>
<dbReference type="WBParaSite" id="ALUE_0002286001-mRNA-1">
    <property type="protein sequence ID" value="ALUE_0002286001-mRNA-1"/>
    <property type="gene ID" value="ALUE_0002286001"/>
</dbReference>
<organism evidence="1 2">
    <name type="scientific">Ascaris lumbricoides</name>
    <name type="common">Giant roundworm</name>
    <dbReference type="NCBI Taxonomy" id="6252"/>
    <lineage>
        <taxon>Eukaryota</taxon>
        <taxon>Metazoa</taxon>
        <taxon>Ecdysozoa</taxon>
        <taxon>Nematoda</taxon>
        <taxon>Chromadorea</taxon>
        <taxon>Rhabditida</taxon>
        <taxon>Spirurina</taxon>
        <taxon>Ascaridomorpha</taxon>
        <taxon>Ascaridoidea</taxon>
        <taxon>Ascarididae</taxon>
        <taxon>Ascaris</taxon>
    </lineage>
</organism>
<evidence type="ECO:0000313" key="1">
    <source>
        <dbReference type="Proteomes" id="UP000036681"/>
    </source>
</evidence>
<sequence>MNTAVLQGTLVATSHGIRRINRHNRSNRLAYSTLRLGRYLRVKK</sequence>
<reference evidence="2" key="1">
    <citation type="submission" date="2017-02" db="UniProtKB">
        <authorList>
            <consortium name="WormBaseParasite"/>
        </authorList>
    </citation>
    <scope>IDENTIFICATION</scope>
</reference>
<accession>A0A0M3IVT2</accession>
<keyword evidence="1" id="KW-1185">Reference proteome</keyword>
<proteinExistence type="predicted"/>